<comment type="caution">
    <text evidence="2">The sequence shown here is derived from an EMBL/GenBank/DDBJ whole genome shotgun (WGS) entry which is preliminary data.</text>
</comment>
<feature type="region of interest" description="Disordered" evidence="1">
    <location>
        <begin position="85"/>
        <end position="107"/>
    </location>
</feature>
<evidence type="ECO:0000313" key="3">
    <source>
        <dbReference type="Proteomes" id="UP001163846"/>
    </source>
</evidence>
<name>A0AA38P3R0_9AGAR</name>
<reference evidence="2" key="1">
    <citation type="submission" date="2022-08" db="EMBL/GenBank/DDBJ databases">
        <authorList>
            <consortium name="DOE Joint Genome Institute"/>
            <person name="Min B."/>
            <person name="Riley R."/>
            <person name="Sierra-Patev S."/>
            <person name="Naranjo-Ortiz M."/>
            <person name="Looney B."/>
            <person name="Konkel Z."/>
            <person name="Slot J.C."/>
            <person name="Sakamoto Y."/>
            <person name="Steenwyk J.L."/>
            <person name="Rokas A."/>
            <person name="Carro J."/>
            <person name="Camarero S."/>
            <person name="Ferreira P."/>
            <person name="Molpeceres G."/>
            <person name="Ruiz-Duenas F.J."/>
            <person name="Serrano A."/>
            <person name="Henrissat B."/>
            <person name="Drula E."/>
            <person name="Hughes K.W."/>
            <person name="Mata J.L."/>
            <person name="Ishikawa N.K."/>
            <person name="Vargas-Isla R."/>
            <person name="Ushijima S."/>
            <person name="Smith C.A."/>
            <person name="Ahrendt S."/>
            <person name="Andreopoulos W."/>
            <person name="He G."/>
            <person name="Labutti K."/>
            <person name="Lipzen A."/>
            <person name="Ng V."/>
            <person name="Sandor L."/>
            <person name="Barry K."/>
            <person name="Martinez A.T."/>
            <person name="Xiao Y."/>
            <person name="Gibbons J.G."/>
            <person name="Terashima K."/>
            <person name="Hibbett D.S."/>
            <person name="Grigoriev I.V."/>
        </authorList>
    </citation>
    <scope>NUCLEOTIDE SEQUENCE</scope>
    <source>
        <strain evidence="2">TFB9207</strain>
    </source>
</reference>
<dbReference type="Proteomes" id="UP001163846">
    <property type="component" value="Unassembled WGS sequence"/>
</dbReference>
<dbReference type="EMBL" id="MU806394">
    <property type="protein sequence ID" value="KAJ3835615.1"/>
    <property type="molecule type" value="Genomic_DNA"/>
</dbReference>
<evidence type="ECO:0000313" key="2">
    <source>
        <dbReference type="EMBL" id="KAJ3835615.1"/>
    </source>
</evidence>
<keyword evidence="3" id="KW-1185">Reference proteome</keyword>
<dbReference type="AlphaFoldDB" id="A0AA38P3R0"/>
<evidence type="ECO:0000256" key="1">
    <source>
        <dbReference type="SAM" id="MobiDB-lite"/>
    </source>
</evidence>
<organism evidence="2 3">
    <name type="scientific">Lentinula raphanica</name>
    <dbReference type="NCBI Taxonomy" id="153919"/>
    <lineage>
        <taxon>Eukaryota</taxon>
        <taxon>Fungi</taxon>
        <taxon>Dikarya</taxon>
        <taxon>Basidiomycota</taxon>
        <taxon>Agaricomycotina</taxon>
        <taxon>Agaricomycetes</taxon>
        <taxon>Agaricomycetidae</taxon>
        <taxon>Agaricales</taxon>
        <taxon>Marasmiineae</taxon>
        <taxon>Omphalotaceae</taxon>
        <taxon>Lentinula</taxon>
    </lineage>
</organism>
<proteinExistence type="predicted"/>
<sequence>MSSKEDMQTVSHLAREIYTSVAAIHPPSPNASQETRETFNSMLRTAQQASGQILSLVIGMAQSTTDSNGQSLDLHLGNGHWDDLLLDEDPGLASSTDNDNDPPPDINDQIQADIEELLAEANDPELWFSLQDFRTMVEQGEHRGSTIQKEKEAFRRMLIGYRQVPLDDIVQAFDLHDLQLASVSIQRHTQHISTFHNLPLRDQRLFEREKLLYNPSSSHCVHAWINVVINNIEAIEFVKDWAGEAGEWRKDFRKTLATHFYASELSLIDRSLFPSTKKDKLRNRLYRRFAKKHDKVIVRRRHLHRFFELVPLSLAPLYFWTPPGLHLPNKVILANPSFGTTVSVPRYSTLVYKMKTLGEPDTGITAASYSLLLNVWVAEQSRPMLKTFWTKT</sequence>
<accession>A0AA38P3R0</accession>
<gene>
    <name evidence="2" type="ORF">F5878DRAFT_663718</name>
</gene>
<protein>
    <submittedName>
        <fullName evidence="2">Uncharacterized protein</fullName>
    </submittedName>
</protein>